<reference evidence="4" key="1">
    <citation type="submission" date="2021-01" db="EMBL/GenBank/DDBJ databases">
        <title>Phytophthora aleatoria, a newly-described species from Pinus radiata is distinct from Phytophthora cactorum isolates based on comparative genomics.</title>
        <authorList>
            <person name="Mcdougal R."/>
            <person name="Panda P."/>
            <person name="Williams N."/>
            <person name="Studholme D.J."/>
        </authorList>
    </citation>
    <scope>NUCLEOTIDE SEQUENCE</scope>
    <source>
        <strain evidence="4">NZFS 4037</strain>
    </source>
</reference>
<evidence type="ECO:0000256" key="1">
    <source>
        <dbReference type="SAM" id="MobiDB-lite"/>
    </source>
</evidence>
<dbReference type="GO" id="GO:0016020">
    <property type="term" value="C:membrane"/>
    <property type="evidence" value="ECO:0007669"/>
    <property type="project" value="TreeGrafter"/>
</dbReference>
<name>A0A8J5MFF3_9STRA</name>
<feature type="transmembrane region" description="Helical" evidence="2">
    <location>
        <begin position="92"/>
        <end position="113"/>
    </location>
</feature>
<dbReference type="GO" id="GO:0000271">
    <property type="term" value="P:polysaccharide biosynthetic process"/>
    <property type="evidence" value="ECO:0007669"/>
    <property type="project" value="TreeGrafter"/>
</dbReference>
<dbReference type="InterPro" id="IPR050879">
    <property type="entry name" value="Acyltransferase_3"/>
</dbReference>
<feature type="transmembrane region" description="Helical" evidence="2">
    <location>
        <begin position="319"/>
        <end position="344"/>
    </location>
</feature>
<feature type="transmembrane region" description="Helical" evidence="2">
    <location>
        <begin position="351"/>
        <end position="370"/>
    </location>
</feature>
<feature type="transmembrane region" description="Helical" evidence="2">
    <location>
        <begin position="141"/>
        <end position="158"/>
    </location>
</feature>
<dbReference type="AlphaFoldDB" id="A0A8J5MFF3"/>
<keyword evidence="2" id="KW-0472">Membrane</keyword>
<dbReference type="PANTHER" id="PTHR23028:SF53">
    <property type="entry name" value="ACYL_TRANSF_3 DOMAIN-CONTAINING PROTEIN"/>
    <property type="match status" value="1"/>
</dbReference>
<evidence type="ECO:0000313" key="4">
    <source>
        <dbReference type="EMBL" id="KAG6958219.1"/>
    </source>
</evidence>
<feature type="domain" description="Acyltransferase 3" evidence="3">
    <location>
        <begin position="65"/>
        <end position="378"/>
    </location>
</feature>
<evidence type="ECO:0000256" key="2">
    <source>
        <dbReference type="SAM" id="Phobius"/>
    </source>
</evidence>
<protein>
    <recommendedName>
        <fullName evidence="3">Acyltransferase 3 domain-containing protein</fullName>
    </recommendedName>
</protein>
<feature type="transmembrane region" description="Helical" evidence="2">
    <location>
        <begin position="190"/>
        <end position="211"/>
    </location>
</feature>
<dbReference type="GO" id="GO:0016747">
    <property type="term" value="F:acyltransferase activity, transferring groups other than amino-acyl groups"/>
    <property type="evidence" value="ECO:0007669"/>
    <property type="project" value="InterPro"/>
</dbReference>
<feature type="transmembrane region" description="Helical" evidence="2">
    <location>
        <begin position="248"/>
        <end position="265"/>
    </location>
</feature>
<dbReference type="Pfam" id="PF01757">
    <property type="entry name" value="Acyl_transf_3"/>
    <property type="match status" value="1"/>
</dbReference>
<dbReference type="EMBL" id="JAENGY010000681">
    <property type="protein sequence ID" value="KAG6958219.1"/>
    <property type="molecule type" value="Genomic_DNA"/>
</dbReference>
<dbReference type="Proteomes" id="UP000709295">
    <property type="component" value="Unassembled WGS sequence"/>
</dbReference>
<feature type="transmembrane region" description="Helical" evidence="2">
    <location>
        <begin position="218"/>
        <end position="236"/>
    </location>
</feature>
<evidence type="ECO:0000259" key="3">
    <source>
        <dbReference type="Pfam" id="PF01757"/>
    </source>
</evidence>
<feature type="transmembrane region" description="Helical" evidence="2">
    <location>
        <begin position="286"/>
        <end position="307"/>
    </location>
</feature>
<accession>A0A8J5MFF3</accession>
<comment type="caution">
    <text evidence="4">The sequence shown here is derived from an EMBL/GenBank/DDBJ whole genome shotgun (WGS) entry which is preliminary data.</text>
</comment>
<feature type="region of interest" description="Disordered" evidence="1">
    <location>
        <begin position="1"/>
        <end position="56"/>
    </location>
</feature>
<dbReference type="InterPro" id="IPR002656">
    <property type="entry name" value="Acyl_transf_3_dom"/>
</dbReference>
<gene>
    <name evidence="4" type="ORF">JG688_00010606</name>
</gene>
<dbReference type="PANTHER" id="PTHR23028">
    <property type="entry name" value="ACETYLTRANSFERASE"/>
    <property type="match status" value="1"/>
</dbReference>
<feature type="compositionally biased region" description="Basic and acidic residues" evidence="1">
    <location>
        <begin position="36"/>
        <end position="45"/>
    </location>
</feature>
<evidence type="ECO:0000313" key="5">
    <source>
        <dbReference type="Proteomes" id="UP000709295"/>
    </source>
</evidence>
<feature type="transmembrane region" description="Helical" evidence="2">
    <location>
        <begin position="382"/>
        <end position="400"/>
    </location>
</feature>
<keyword evidence="2" id="KW-0812">Transmembrane</keyword>
<proteinExistence type="predicted"/>
<organism evidence="4 5">
    <name type="scientific">Phytophthora aleatoria</name>
    <dbReference type="NCBI Taxonomy" id="2496075"/>
    <lineage>
        <taxon>Eukaryota</taxon>
        <taxon>Sar</taxon>
        <taxon>Stramenopiles</taxon>
        <taxon>Oomycota</taxon>
        <taxon>Peronosporomycetes</taxon>
        <taxon>Peronosporales</taxon>
        <taxon>Peronosporaceae</taxon>
        <taxon>Phytophthora</taxon>
    </lineage>
</organism>
<sequence length="480" mass="54843">MLRSAKPTDIPTSSPKMSEDSSDVALIVQDSQSLVQHDKNEEQKPVAKGAAKARPSHAAPPTKILFLDGVRGLAALLVSTSHSKEYMADIDLGAIAVDAFFVLSSFLLTWLFMKKSIRLLAQDASIRKWIFTLADCFSKRFCRVYPLFALTSFVIWLLPAEAKKRYCLIQKPGDFDLYKVLTFQFDYRYFVFWTLPLEITYYFFIPVFVLGVLALRRFWFVPFFPAYYWVINEGWYQFRTSHMELRPHFPTFVAGSMAAVIFVKIDTWVKSTGFEFHKWHVFAIRVVKYITIAVFLSITFHGLFFHWVHENPAPKEKGFSFISLPLTMIFVIEMILPSSISGVFEWSVLRYWGKISFSVYLLHSFVLYANVIGSQPNWYDKVFSRFGLILLLSTVSYHLVEYPSQLLSQRITKALEEQEKKGSGGVATCLGGWTNPVQVLANRLAWAQEAKSSGALKSVVHKIRSSSMSLAKTKPHESIA</sequence>
<keyword evidence="5" id="KW-1185">Reference proteome</keyword>
<keyword evidence="2" id="KW-1133">Transmembrane helix</keyword>